<gene>
    <name evidence="5" type="ORF">N7458_011328</name>
</gene>
<name>A0AAD6BRU1_9EURO</name>
<dbReference type="GO" id="GO:0005737">
    <property type="term" value="C:cytoplasm"/>
    <property type="evidence" value="ECO:0007669"/>
    <property type="project" value="TreeGrafter"/>
</dbReference>
<feature type="region of interest" description="Disordered" evidence="3">
    <location>
        <begin position="154"/>
        <end position="286"/>
    </location>
</feature>
<dbReference type="RefSeq" id="XP_056759464.1">
    <property type="nucleotide sequence ID" value="XM_056914710.1"/>
</dbReference>
<reference evidence="5" key="1">
    <citation type="submission" date="2022-12" db="EMBL/GenBank/DDBJ databases">
        <authorList>
            <person name="Petersen C."/>
        </authorList>
    </citation>
    <scope>NUCLEOTIDE SEQUENCE</scope>
    <source>
        <strain evidence="5">IBT 16125</strain>
    </source>
</reference>
<keyword evidence="2" id="KW-0067">ATP-binding</keyword>
<protein>
    <recommendedName>
        <fullName evidence="4">Protein kinase domain-containing protein</fullName>
    </recommendedName>
</protein>
<evidence type="ECO:0000259" key="4">
    <source>
        <dbReference type="PROSITE" id="PS50011"/>
    </source>
</evidence>
<feature type="compositionally biased region" description="Polar residues" evidence="3">
    <location>
        <begin position="95"/>
        <end position="104"/>
    </location>
</feature>
<dbReference type="InterPro" id="IPR008271">
    <property type="entry name" value="Ser/Thr_kinase_AS"/>
</dbReference>
<dbReference type="InterPro" id="IPR000719">
    <property type="entry name" value="Prot_kinase_dom"/>
</dbReference>
<dbReference type="PROSITE" id="PS00108">
    <property type="entry name" value="PROTEIN_KINASE_ST"/>
    <property type="match status" value="1"/>
</dbReference>
<dbReference type="GO" id="GO:0005524">
    <property type="term" value="F:ATP binding"/>
    <property type="evidence" value="ECO:0007669"/>
    <property type="project" value="UniProtKB-KW"/>
</dbReference>
<evidence type="ECO:0000256" key="3">
    <source>
        <dbReference type="SAM" id="MobiDB-lite"/>
    </source>
</evidence>
<dbReference type="PROSITE" id="PS50011">
    <property type="entry name" value="PROTEIN_KINASE_DOM"/>
    <property type="match status" value="1"/>
</dbReference>
<dbReference type="Gene3D" id="1.10.510.10">
    <property type="entry name" value="Transferase(Phosphotransferase) domain 1"/>
    <property type="match status" value="1"/>
</dbReference>
<reference evidence="5" key="2">
    <citation type="journal article" date="2023" name="IMA Fungus">
        <title>Comparative genomic study of the Penicillium genus elucidates a diverse pangenome and 15 lateral gene transfer events.</title>
        <authorList>
            <person name="Petersen C."/>
            <person name="Sorensen T."/>
            <person name="Nielsen M.R."/>
            <person name="Sondergaard T.E."/>
            <person name="Sorensen J.L."/>
            <person name="Fitzpatrick D.A."/>
            <person name="Frisvad J.C."/>
            <person name="Nielsen K.L."/>
        </authorList>
    </citation>
    <scope>NUCLEOTIDE SEQUENCE</scope>
    <source>
        <strain evidence="5">IBT 16125</strain>
    </source>
</reference>
<evidence type="ECO:0000256" key="2">
    <source>
        <dbReference type="ARBA" id="ARBA00022840"/>
    </source>
</evidence>
<dbReference type="AlphaFoldDB" id="A0AAD6BRU1"/>
<feature type="domain" description="Protein kinase" evidence="4">
    <location>
        <begin position="313"/>
        <end position="630"/>
    </location>
</feature>
<dbReference type="GO" id="GO:0035556">
    <property type="term" value="P:intracellular signal transduction"/>
    <property type="evidence" value="ECO:0007669"/>
    <property type="project" value="TreeGrafter"/>
</dbReference>
<dbReference type="Proteomes" id="UP001213681">
    <property type="component" value="Unassembled WGS sequence"/>
</dbReference>
<dbReference type="InterPro" id="IPR011009">
    <property type="entry name" value="Kinase-like_dom_sf"/>
</dbReference>
<comment type="caution">
    <text evidence="5">The sequence shown here is derived from an EMBL/GenBank/DDBJ whole genome shotgun (WGS) entry which is preliminary data.</text>
</comment>
<feature type="compositionally biased region" description="Low complexity" evidence="3">
    <location>
        <begin position="246"/>
        <end position="257"/>
    </location>
</feature>
<evidence type="ECO:0000313" key="5">
    <source>
        <dbReference type="EMBL" id="KAJ5432172.1"/>
    </source>
</evidence>
<evidence type="ECO:0000313" key="6">
    <source>
        <dbReference type="Proteomes" id="UP001213681"/>
    </source>
</evidence>
<dbReference type="EMBL" id="JAPVEA010000009">
    <property type="protein sequence ID" value="KAJ5432172.1"/>
    <property type="molecule type" value="Genomic_DNA"/>
</dbReference>
<keyword evidence="6" id="KW-1185">Reference proteome</keyword>
<dbReference type="SMART" id="SM00220">
    <property type="entry name" value="S_TKc"/>
    <property type="match status" value="1"/>
</dbReference>
<sequence>MGTPESGPTARSGLAIICPQTLPDSHEAVSSNHGPDDPQHPQESAASAAAALSVTPTAPIDVPSIPGLPSLQIRTDLPNIRPTSSHRDSDPLASISLSSGSLPQRTPSLRALVAPALSSAGSLSPASIMSSPQLNAMGDITPLPSPLGGAVPWRRGDLPSLSRTSSTASRSNSSLRLSDSSQMLGPPVITSRSRNNKSYNGLDNPAQESPSRVRRDSHTKHHSRNRSLSDYAPPGRMSIPRPVAVSGAGPSIAPSSSTDSKSTGLHREHPPRSSGSGYGDSDTELVIHHPTPLSKSEEIYSVKSIRTQQARLYRKIRVLGQGTFSQVNLAARVEQLPEAPLSPDTDGAGDIMPIPTSQKLVAVKIIEHGPAGGADEERLEISLKREVEILKSVNHPSLVQLKAFGSDEKRALLVLDYCPGGDLFEFATSGQRPMSPGLIRRVFGELVDAVRYLHSHYIVHRDIKLENVLLTMPIPAIESVTDWRTYDRAVVTLSDLGLSRRIPEPPESPLLQTRCGSEDYAAPEILMAQSYDGRATDAWALGVLLYAIMENRLPFDVLPGTRGDPAKLRARTPHRIARCEWSWYRYANEDEEWDPEKGEGLDGAQLCVGGLLKRNTKRKTLDEIAVIPWVHDAIDVPAGLKRSDKEVP</sequence>
<dbReference type="PANTHER" id="PTHR24346">
    <property type="entry name" value="MAP/MICROTUBULE AFFINITY-REGULATING KINASE"/>
    <property type="match status" value="1"/>
</dbReference>
<dbReference type="GO" id="GO:0004674">
    <property type="term" value="F:protein serine/threonine kinase activity"/>
    <property type="evidence" value="ECO:0007669"/>
    <property type="project" value="TreeGrafter"/>
</dbReference>
<dbReference type="Pfam" id="PF00069">
    <property type="entry name" value="Pkinase"/>
    <property type="match status" value="1"/>
</dbReference>
<feature type="region of interest" description="Disordered" evidence="3">
    <location>
        <begin position="1"/>
        <end position="104"/>
    </location>
</feature>
<accession>A0AAD6BRU1</accession>
<dbReference type="GeneID" id="81604953"/>
<feature type="compositionally biased region" description="Low complexity" evidence="3">
    <location>
        <begin position="160"/>
        <end position="181"/>
    </location>
</feature>
<evidence type="ECO:0000256" key="1">
    <source>
        <dbReference type="ARBA" id="ARBA00022741"/>
    </source>
</evidence>
<dbReference type="PANTHER" id="PTHR24346:SF30">
    <property type="entry name" value="MATERNAL EMBRYONIC LEUCINE ZIPPER KINASE"/>
    <property type="match status" value="1"/>
</dbReference>
<feature type="compositionally biased region" description="Polar residues" evidence="3">
    <location>
        <begin position="190"/>
        <end position="210"/>
    </location>
</feature>
<keyword evidence="1" id="KW-0547">Nucleotide-binding</keyword>
<dbReference type="FunFam" id="1.10.510.10:FF:000640">
    <property type="entry name" value="Serine/threonine-protein kinase PRR1"/>
    <property type="match status" value="1"/>
</dbReference>
<organism evidence="5 6">
    <name type="scientific">Penicillium daleae</name>
    <dbReference type="NCBI Taxonomy" id="63821"/>
    <lineage>
        <taxon>Eukaryota</taxon>
        <taxon>Fungi</taxon>
        <taxon>Dikarya</taxon>
        <taxon>Ascomycota</taxon>
        <taxon>Pezizomycotina</taxon>
        <taxon>Eurotiomycetes</taxon>
        <taxon>Eurotiomycetidae</taxon>
        <taxon>Eurotiales</taxon>
        <taxon>Aspergillaceae</taxon>
        <taxon>Penicillium</taxon>
    </lineage>
</organism>
<proteinExistence type="predicted"/>
<dbReference type="SUPFAM" id="SSF56112">
    <property type="entry name" value="Protein kinase-like (PK-like)"/>
    <property type="match status" value="1"/>
</dbReference>